<dbReference type="InterPro" id="IPR050188">
    <property type="entry name" value="RluA_PseudoU_synthase"/>
</dbReference>
<dbReference type="PANTHER" id="PTHR21600:SF84">
    <property type="entry name" value="PSEUDOURIDINE SYNTHASE RSUA_RLUA-LIKE DOMAIN-CONTAINING PROTEIN"/>
    <property type="match status" value="1"/>
</dbReference>
<dbReference type="SUPFAM" id="SSF55120">
    <property type="entry name" value="Pseudouridine synthase"/>
    <property type="match status" value="1"/>
</dbReference>
<name>A0A261F6A3_9BIFI</name>
<dbReference type="GO" id="GO:0009982">
    <property type="term" value="F:pseudouridine synthase activity"/>
    <property type="evidence" value="ECO:0007669"/>
    <property type="project" value="InterPro"/>
</dbReference>
<dbReference type="InterPro" id="IPR006224">
    <property type="entry name" value="PsdUridine_synth_RluA-like_CS"/>
</dbReference>
<dbReference type="PANTHER" id="PTHR21600">
    <property type="entry name" value="MITOCHONDRIAL RNA PSEUDOURIDINE SYNTHASE"/>
    <property type="match status" value="1"/>
</dbReference>
<reference evidence="5 6" key="1">
    <citation type="journal article" date="2017" name="BMC Genomics">
        <title>Comparative genomic and phylogenomic analyses of the Bifidobacteriaceae family.</title>
        <authorList>
            <person name="Lugli G.A."/>
            <person name="Milani C."/>
            <person name="Turroni F."/>
            <person name="Duranti S."/>
            <person name="Mancabelli L."/>
            <person name="Mangifesta M."/>
            <person name="Ferrario C."/>
            <person name="Modesto M."/>
            <person name="Mattarelli P."/>
            <person name="Jiri K."/>
            <person name="van Sinderen D."/>
            <person name="Ventura M."/>
        </authorList>
    </citation>
    <scope>NUCLEOTIDE SEQUENCE [LARGE SCALE GENOMIC DNA]</scope>
    <source>
        <strain evidence="5 6">DSM 24762</strain>
    </source>
</reference>
<evidence type="ECO:0000313" key="6">
    <source>
        <dbReference type="Proteomes" id="UP000243657"/>
    </source>
</evidence>
<evidence type="ECO:0000256" key="3">
    <source>
        <dbReference type="ARBA" id="ARBA00033164"/>
    </source>
</evidence>
<sequence>MSRRRHRNHRPQRPHALVTDEPDIPFDLPVIYEDEHIIVVDKPHFLPTMPRGMWYRSTALLRLRESFGEEDIIPAHRLDRLTAGIVVFVRDPDARGRYQLLFQNRQARKVYECLAPCAPVQVPRTGTLRSLSDLGYGAIFPLERRSRIVKVHHILQALEEPGEVNAHTRIELSAHQPADVVQAGYRAYTLYPRTGKTHQLRVHMNSLGLPIKGDDFYPNMTKRAYDDFSDPLQLIARSLEFTDPYTHEVMHFESRYALDVTGSSRRSDADL</sequence>
<dbReference type="GO" id="GO:0000455">
    <property type="term" value="P:enzyme-directed rRNA pseudouridine synthesis"/>
    <property type="evidence" value="ECO:0007669"/>
    <property type="project" value="TreeGrafter"/>
</dbReference>
<comment type="caution">
    <text evidence="5">The sequence shown here is derived from an EMBL/GenBank/DDBJ whole genome shotgun (WGS) entry which is preliminary data.</text>
</comment>
<dbReference type="EMBL" id="MWWT01000002">
    <property type="protein sequence ID" value="OZG54614.1"/>
    <property type="molecule type" value="Genomic_DNA"/>
</dbReference>
<keyword evidence="6" id="KW-1185">Reference proteome</keyword>
<gene>
    <name evidence="5" type="ORF">ALMA_0422</name>
</gene>
<dbReference type="InterPro" id="IPR006145">
    <property type="entry name" value="PsdUridine_synth_RsuA/RluA"/>
</dbReference>
<protein>
    <recommendedName>
        <fullName evidence="2">RNA pseudouridylate synthase</fullName>
    </recommendedName>
    <alternativeName>
        <fullName evidence="3">RNA-uridine isomerase</fullName>
    </alternativeName>
</protein>
<dbReference type="AlphaFoldDB" id="A0A261F6A3"/>
<dbReference type="GO" id="GO:0140098">
    <property type="term" value="F:catalytic activity, acting on RNA"/>
    <property type="evidence" value="ECO:0007669"/>
    <property type="project" value="UniProtKB-ARBA"/>
</dbReference>
<organism evidence="5 6">
    <name type="scientific">Alloscardovia macacae</name>
    <dbReference type="NCBI Taxonomy" id="1160091"/>
    <lineage>
        <taxon>Bacteria</taxon>
        <taxon>Bacillati</taxon>
        <taxon>Actinomycetota</taxon>
        <taxon>Actinomycetes</taxon>
        <taxon>Bifidobacteriales</taxon>
        <taxon>Bifidobacteriaceae</taxon>
        <taxon>Alloscardovia</taxon>
    </lineage>
</organism>
<evidence type="ECO:0000259" key="4">
    <source>
        <dbReference type="Pfam" id="PF00849"/>
    </source>
</evidence>
<evidence type="ECO:0000313" key="5">
    <source>
        <dbReference type="EMBL" id="OZG54614.1"/>
    </source>
</evidence>
<accession>A0A261F6A3</accession>
<dbReference type="GO" id="GO:0003723">
    <property type="term" value="F:RNA binding"/>
    <property type="evidence" value="ECO:0007669"/>
    <property type="project" value="InterPro"/>
</dbReference>
<dbReference type="InterPro" id="IPR020103">
    <property type="entry name" value="PsdUridine_synth_cat_dom_sf"/>
</dbReference>
<feature type="domain" description="Pseudouridine synthase RsuA/RluA-like" evidence="4">
    <location>
        <begin position="36"/>
        <end position="206"/>
    </location>
</feature>
<dbReference type="PROSITE" id="PS01129">
    <property type="entry name" value="PSI_RLU"/>
    <property type="match status" value="1"/>
</dbReference>
<comment type="catalytic activity">
    <reaction evidence="1">
        <text>a uridine in RNA = a pseudouridine in RNA</text>
        <dbReference type="Rhea" id="RHEA:48348"/>
        <dbReference type="Rhea" id="RHEA-COMP:12068"/>
        <dbReference type="Rhea" id="RHEA-COMP:12069"/>
        <dbReference type="ChEBI" id="CHEBI:65314"/>
        <dbReference type="ChEBI" id="CHEBI:65315"/>
    </reaction>
</comment>
<dbReference type="Gene3D" id="3.30.2350.10">
    <property type="entry name" value="Pseudouridine synthase"/>
    <property type="match status" value="1"/>
</dbReference>
<proteinExistence type="predicted"/>
<dbReference type="Proteomes" id="UP000243657">
    <property type="component" value="Unassembled WGS sequence"/>
</dbReference>
<dbReference type="Pfam" id="PF00849">
    <property type="entry name" value="PseudoU_synth_2"/>
    <property type="match status" value="1"/>
</dbReference>
<evidence type="ECO:0000256" key="1">
    <source>
        <dbReference type="ARBA" id="ARBA00000073"/>
    </source>
</evidence>
<evidence type="ECO:0000256" key="2">
    <source>
        <dbReference type="ARBA" id="ARBA00031870"/>
    </source>
</evidence>